<dbReference type="PANTHER" id="PTHR23088:SF27">
    <property type="entry name" value="DEAMINATED GLUTATHIONE AMIDASE"/>
    <property type="match status" value="1"/>
</dbReference>
<comment type="caution">
    <text evidence="2">The sequence shown here is derived from an EMBL/GenBank/DDBJ whole genome shotgun (WGS) entry which is preliminary data.</text>
</comment>
<dbReference type="EMBL" id="LPNN01000004">
    <property type="protein sequence ID" value="OEJ88777.1"/>
    <property type="molecule type" value="Genomic_DNA"/>
</dbReference>
<evidence type="ECO:0000313" key="3">
    <source>
        <dbReference type="Proteomes" id="UP000095358"/>
    </source>
</evidence>
<dbReference type="InterPro" id="IPR003010">
    <property type="entry name" value="C-N_Hydrolase"/>
</dbReference>
<protein>
    <submittedName>
        <fullName evidence="2">Putative hydrolase NIT2</fullName>
    </submittedName>
</protein>
<dbReference type="VEuPathDB" id="FungiDB:AWRI3580_g2043"/>
<keyword evidence="2" id="KW-0378">Hydrolase</keyword>
<sequence length="274" mass="31077">MVYRIGIVQLTSTNSLANNLSKVKSYIQKSLSDNLDILVFPEATDFISENKEQSYELTQKVNSDFLTPLQSYIKSLELAKLHIFIGIHLPSIKTPETKVRNCLLHISNTGAIINNYQKIHTFDVPKVDIIESNLVEKGVVLPELQVIDDMKIGPNICYDIRFPEQACYLRKSGANILLYPSAFTMLTGKLHWDLLGKARSLDTQCYSVLVGQVGNHNEKRASWGHSKIVGPWGNELLTLKETEEDYGFLEIDLDELEKVRDGMPLFDQKPDNMF</sequence>
<dbReference type="GO" id="GO:0016787">
    <property type="term" value="F:hydrolase activity"/>
    <property type="evidence" value="ECO:0007669"/>
    <property type="project" value="UniProtKB-KW"/>
</dbReference>
<gene>
    <name evidence="2" type="ORF">AWRI3580_g2043</name>
</gene>
<dbReference type="STRING" id="29833.A0A1E5RPG4"/>
<dbReference type="Pfam" id="PF00795">
    <property type="entry name" value="CN_hydrolase"/>
    <property type="match status" value="1"/>
</dbReference>
<dbReference type="Proteomes" id="UP000095358">
    <property type="component" value="Unassembled WGS sequence"/>
</dbReference>
<dbReference type="OrthoDB" id="10250282at2759"/>
<dbReference type="AlphaFoldDB" id="A0A1E5RPG4"/>
<evidence type="ECO:0000259" key="1">
    <source>
        <dbReference type="PROSITE" id="PS50263"/>
    </source>
</evidence>
<keyword evidence="3" id="KW-1185">Reference proteome</keyword>
<evidence type="ECO:0000313" key="2">
    <source>
        <dbReference type="EMBL" id="OEJ88777.1"/>
    </source>
</evidence>
<dbReference type="SUPFAM" id="SSF56317">
    <property type="entry name" value="Carbon-nitrogen hydrolase"/>
    <property type="match status" value="1"/>
</dbReference>
<dbReference type="PANTHER" id="PTHR23088">
    <property type="entry name" value="NITRILASE-RELATED"/>
    <property type="match status" value="1"/>
</dbReference>
<feature type="domain" description="CN hydrolase" evidence="1">
    <location>
        <begin position="3"/>
        <end position="253"/>
    </location>
</feature>
<dbReference type="PROSITE" id="PS01227">
    <property type="entry name" value="UPF0012"/>
    <property type="match status" value="1"/>
</dbReference>
<accession>A0A1E5RPG4</accession>
<dbReference type="InterPro" id="IPR001110">
    <property type="entry name" value="UPF0012_CS"/>
</dbReference>
<dbReference type="PROSITE" id="PS50263">
    <property type="entry name" value="CN_HYDROLASE"/>
    <property type="match status" value="1"/>
</dbReference>
<proteinExistence type="predicted"/>
<name>A0A1E5RPG4_HANUV</name>
<reference evidence="3" key="1">
    <citation type="journal article" date="2016" name="Genome Announc.">
        <title>Genome sequences of three species of Hanseniaspora isolated from spontaneous wine fermentations.</title>
        <authorList>
            <person name="Sternes P.R."/>
            <person name="Lee D."/>
            <person name="Kutyna D.R."/>
            <person name="Borneman A.R."/>
        </authorList>
    </citation>
    <scope>NUCLEOTIDE SEQUENCE [LARGE SCALE GENOMIC DNA]</scope>
    <source>
        <strain evidence="3">AWRI3580</strain>
    </source>
</reference>
<dbReference type="Gene3D" id="3.60.110.10">
    <property type="entry name" value="Carbon-nitrogen hydrolase"/>
    <property type="match status" value="1"/>
</dbReference>
<dbReference type="InterPro" id="IPR036526">
    <property type="entry name" value="C-N_Hydrolase_sf"/>
</dbReference>
<organism evidence="2 3">
    <name type="scientific">Hanseniaspora uvarum</name>
    <name type="common">Yeast</name>
    <name type="synonym">Kloeckera apiculata</name>
    <dbReference type="NCBI Taxonomy" id="29833"/>
    <lineage>
        <taxon>Eukaryota</taxon>
        <taxon>Fungi</taxon>
        <taxon>Dikarya</taxon>
        <taxon>Ascomycota</taxon>
        <taxon>Saccharomycotina</taxon>
        <taxon>Saccharomycetes</taxon>
        <taxon>Saccharomycodales</taxon>
        <taxon>Saccharomycodaceae</taxon>
        <taxon>Hanseniaspora</taxon>
    </lineage>
</organism>